<evidence type="ECO:0000256" key="2">
    <source>
        <dbReference type="ARBA" id="ARBA00022670"/>
    </source>
</evidence>
<dbReference type="Gene3D" id="3.90.1720.10">
    <property type="entry name" value="endopeptidase domain like (from Nostoc punctiforme)"/>
    <property type="match status" value="1"/>
</dbReference>
<feature type="domain" description="NlpC/P60" evidence="7">
    <location>
        <begin position="52"/>
        <end position="173"/>
    </location>
</feature>
<dbReference type="OrthoDB" id="9807055at2"/>
<evidence type="ECO:0000313" key="9">
    <source>
        <dbReference type="Proteomes" id="UP000245533"/>
    </source>
</evidence>
<dbReference type="PANTHER" id="PTHR47360">
    <property type="entry name" value="MUREIN DD-ENDOPEPTIDASE MEPS/MUREIN LD-CARBOXYPEPTIDASE"/>
    <property type="match status" value="1"/>
</dbReference>
<reference evidence="8 9" key="1">
    <citation type="submission" date="2018-05" db="EMBL/GenBank/DDBJ databases">
        <title>Rhodohalobacter halophilus gen. nov., sp. nov., a moderately halophilic member of the family Balneolaceae.</title>
        <authorList>
            <person name="Liu Z.-W."/>
        </authorList>
    </citation>
    <scope>NUCLEOTIDE SEQUENCE [LARGE SCALE GENOMIC DNA]</scope>
    <source>
        <strain evidence="8 9">8A47</strain>
    </source>
</reference>
<dbReference type="InterPro" id="IPR000064">
    <property type="entry name" value="NLP_P60_dom"/>
</dbReference>
<evidence type="ECO:0000256" key="3">
    <source>
        <dbReference type="ARBA" id="ARBA00022729"/>
    </source>
</evidence>
<evidence type="ECO:0000313" key="8">
    <source>
        <dbReference type="EMBL" id="PWN07308.1"/>
    </source>
</evidence>
<keyword evidence="9" id="KW-1185">Reference proteome</keyword>
<dbReference type="SUPFAM" id="SSF54001">
    <property type="entry name" value="Cysteine proteinases"/>
    <property type="match status" value="1"/>
</dbReference>
<comment type="similarity">
    <text evidence="1">Belongs to the peptidase C40 family.</text>
</comment>
<name>A0A316TTV2_9BACT</name>
<keyword evidence="2" id="KW-0645">Protease</keyword>
<evidence type="ECO:0000256" key="1">
    <source>
        <dbReference type="ARBA" id="ARBA00007074"/>
    </source>
</evidence>
<keyword evidence="5" id="KW-0788">Thiol protease</keyword>
<evidence type="ECO:0000256" key="4">
    <source>
        <dbReference type="ARBA" id="ARBA00022801"/>
    </source>
</evidence>
<dbReference type="InterPro" id="IPR052062">
    <property type="entry name" value="Murein_DD/LD_carboxypeptidase"/>
</dbReference>
<dbReference type="PROSITE" id="PS51935">
    <property type="entry name" value="NLPC_P60"/>
    <property type="match status" value="1"/>
</dbReference>
<accession>A0A316TTV2</accession>
<evidence type="ECO:0000256" key="6">
    <source>
        <dbReference type="SAM" id="MobiDB-lite"/>
    </source>
</evidence>
<feature type="region of interest" description="Disordered" evidence="6">
    <location>
        <begin position="16"/>
        <end position="43"/>
    </location>
</feature>
<dbReference type="PANTHER" id="PTHR47360:SF1">
    <property type="entry name" value="ENDOPEPTIDASE NLPC-RELATED"/>
    <property type="match status" value="1"/>
</dbReference>
<evidence type="ECO:0000256" key="5">
    <source>
        <dbReference type="ARBA" id="ARBA00022807"/>
    </source>
</evidence>
<sequence>MLALFFASCGTVKRGSIPGSAASAAPSPITVESSEDNPSAPAAISAAGPGISRVVQQLHSAHNEWKGTPYLLGGTGMNGIDCSAFTQVVYSEFFGTSLPRNTRRQLSEGQGVRRNNIRPGDLIFFRTGRRTLHVGIAMQNGDFLHASVSGGVMISNLSENYWAGRFLGVRRVL</sequence>
<proteinExistence type="inferred from homology"/>
<keyword evidence="4 8" id="KW-0378">Hydrolase</keyword>
<dbReference type="EMBL" id="QGGB01000003">
    <property type="protein sequence ID" value="PWN07308.1"/>
    <property type="molecule type" value="Genomic_DNA"/>
</dbReference>
<dbReference type="AlphaFoldDB" id="A0A316TTV2"/>
<gene>
    <name evidence="8" type="ORF">DDZ15_03300</name>
</gene>
<organism evidence="8 9">
    <name type="scientific">Rhodohalobacter mucosus</name>
    <dbReference type="NCBI Taxonomy" id="2079485"/>
    <lineage>
        <taxon>Bacteria</taxon>
        <taxon>Pseudomonadati</taxon>
        <taxon>Balneolota</taxon>
        <taxon>Balneolia</taxon>
        <taxon>Balneolales</taxon>
        <taxon>Balneolaceae</taxon>
        <taxon>Rhodohalobacter</taxon>
    </lineage>
</organism>
<dbReference type="GO" id="GO:0006508">
    <property type="term" value="P:proteolysis"/>
    <property type="evidence" value="ECO:0007669"/>
    <property type="project" value="UniProtKB-KW"/>
</dbReference>
<feature type="compositionally biased region" description="Low complexity" evidence="6">
    <location>
        <begin position="16"/>
        <end position="29"/>
    </location>
</feature>
<evidence type="ECO:0000259" key="7">
    <source>
        <dbReference type="PROSITE" id="PS51935"/>
    </source>
</evidence>
<dbReference type="Pfam" id="PF00877">
    <property type="entry name" value="NLPC_P60"/>
    <property type="match status" value="1"/>
</dbReference>
<dbReference type="InterPro" id="IPR038765">
    <property type="entry name" value="Papain-like_cys_pep_sf"/>
</dbReference>
<dbReference type="RefSeq" id="WP_109644868.1">
    <property type="nucleotide sequence ID" value="NZ_QGGB01000003.1"/>
</dbReference>
<keyword evidence="3" id="KW-0732">Signal</keyword>
<dbReference type="GO" id="GO:0008234">
    <property type="term" value="F:cysteine-type peptidase activity"/>
    <property type="evidence" value="ECO:0007669"/>
    <property type="project" value="UniProtKB-KW"/>
</dbReference>
<protein>
    <submittedName>
        <fullName evidence="8">Hydrolase</fullName>
    </submittedName>
</protein>
<dbReference type="Proteomes" id="UP000245533">
    <property type="component" value="Unassembled WGS sequence"/>
</dbReference>
<comment type="caution">
    <text evidence="8">The sequence shown here is derived from an EMBL/GenBank/DDBJ whole genome shotgun (WGS) entry which is preliminary data.</text>
</comment>